<feature type="transmembrane region" description="Helical" evidence="1">
    <location>
        <begin position="179"/>
        <end position="200"/>
    </location>
</feature>
<dbReference type="CDD" id="cd01949">
    <property type="entry name" value="GGDEF"/>
    <property type="match status" value="1"/>
</dbReference>
<sequence>MMKWTGNRINPARLWFHYSAALCLIFGLLLVINQVSNRIVAKGAEITQVVEASAKQAVLSQSVLLKAAQLTDGAGADTRQLLDLTHEFETAHLDLMQGGVWSDALYQHYYSGRAPLNGQMRQFADLANQLALFPPDQRPGLLRRMHLLHDETGLFAALKQATDLFELAGRQETRQLKKVLRSVLALSAGGLVIITLFIFLPAQLTAKHAIRRLESRTAKLTRSQGELEATNAKLEHLVNYDALTGLPNRSLVAAHLCEGIKSDALVDMSLLLLGLDGFKAINDAVGHEAGDLILVGVAECLKTCVDDDQIVGRAGGDKFVILTNEAPEIVAKRALACISADPYVAGGRCINVGAAVGHVTITPDIQHHEQILTHAEIALQTAKQHDWQRVVGFSQELHDEVAAMRQLQLELSDAIQDGQIEPWFQPQISLADGRLRGAEVLARWRHPTRGLLTPDKFLPAAERAGLIVDMDHAVWKAALEYAHQWQQDSGWRPCISLNAAPATIADPHLIERLLMHLHKTDLQVDQVVIEVLETTLIEGSDDMAAINIDGLAECGVSLELDDFGTGYASLSKLTQLPLTGIKLDRSLIAPLPDPGADSVVRAILALAVELGLLVVAEGIEEDAQATHLGKCGCAVGQGYGFARPMAASDFDQWLRDYTGAPIGDRVEGGPWPLRA</sequence>
<dbReference type="PANTHER" id="PTHR33121:SF70">
    <property type="entry name" value="SIGNALING PROTEIN YKOW"/>
    <property type="match status" value="1"/>
</dbReference>
<keyword evidence="1" id="KW-0472">Membrane</keyword>
<dbReference type="InterPro" id="IPR043128">
    <property type="entry name" value="Rev_trsase/Diguanyl_cyclase"/>
</dbReference>
<dbReference type="RefSeq" id="WP_342077773.1">
    <property type="nucleotide sequence ID" value="NZ_CP151767.2"/>
</dbReference>
<dbReference type="NCBIfam" id="TIGR00254">
    <property type="entry name" value="GGDEF"/>
    <property type="match status" value="1"/>
</dbReference>
<keyword evidence="5" id="KW-1185">Reference proteome</keyword>
<dbReference type="AlphaFoldDB" id="A0AAN0MC28"/>
<dbReference type="EMBL" id="CP151767">
    <property type="protein sequence ID" value="WZU68485.1"/>
    <property type="molecule type" value="Genomic_DNA"/>
</dbReference>
<dbReference type="InterPro" id="IPR035919">
    <property type="entry name" value="EAL_sf"/>
</dbReference>
<feature type="domain" description="GGDEF" evidence="3">
    <location>
        <begin position="266"/>
        <end position="395"/>
    </location>
</feature>
<dbReference type="GO" id="GO:0071111">
    <property type="term" value="F:cyclic-guanylate-specific phosphodiesterase activity"/>
    <property type="evidence" value="ECO:0007669"/>
    <property type="project" value="InterPro"/>
</dbReference>
<evidence type="ECO:0000256" key="1">
    <source>
        <dbReference type="SAM" id="Phobius"/>
    </source>
</evidence>
<evidence type="ECO:0000313" key="5">
    <source>
        <dbReference type="Proteomes" id="UP001470809"/>
    </source>
</evidence>
<dbReference type="Gene3D" id="3.30.70.270">
    <property type="match status" value="1"/>
</dbReference>
<dbReference type="Pfam" id="PF00990">
    <property type="entry name" value="GGDEF"/>
    <property type="match status" value="1"/>
</dbReference>
<evidence type="ECO:0000313" key="4">
    <source>
        <dbReference type="EMBL" id="WZU68485.1"/>
    </source>
</evidence>
<dbReference type="Pfam" id="PF00563">
    <property type="entry name" value="EAL"/>
    <property type="match status" value="1"/>
</dbReference>
<dbReference type="SUPFAM" id="SSF141868">
    <property type="entry name" value="EAL domain-like"/>
    <property type="match status" value="1"/>
</dbReference>
<keyword evidence="1" id="KW-0812">Transmembrane</keyword>
<accession>A0AAN0MC28</accession>
<evidence type="ECO:0000259" key="3">
    <source>
        <dbReference type="PROSITE" id="PS50887"/>
    </source>
</evidence>
<dbReference type="SMART" id="SM00267">
    <property type="entry name" value="GGDEF"/>
    <property type="match status" value="1"/>
</dbReference>
<dbReference type="CDD" id="cd01948">
    <property type="entry name" value="EAL"/>
    <property type="match status" value="1"/>
</dbReference>
<feature type="domain" description="EAL" evidence="2">
    <location>
        <begin position="404"/>
        <end position="658"/>
    </location>
</feature>
<dbReference type="SUPFAM" id="SSF55073">
    <property type="entry name" value="Nucleotide cyclase"/>
    <property type="match status" value="1"/>
</dbReference>
<dbReference type="InterPro" id="IPR050706">
    <property type="entry name" value="Cyclic-di-GMP_PDE-like"/>
</dbReference>
<reference evidence="5" key="1">
    <citation type="submission" date="2024-04" db="EMBL/GenBank/DDBJ databases">
        <title>Phylogenomic analyses of a clade within the roseobacter group suggest taxonomic reassignments of species of the genera Aestuariivita, Citreicella, Loktanella, Nautella, Pelagibaca, Ruegeria, Thalassobius, Thiobacimonas and Tropicibacter, and the proposal o.</title>
        <authorList>
            <person name="Jeon C.O."/>
        </authorList>
    </citation>
    <scope>NUCLEOTIDE SEQUENCE [LARGE SCALE GENOMIC DNA]</scope>
    <source>
        <strain evidence="5">SS1-5</strain>
    </source>
</reference>
<gene>
    <name evidence="4" type="ORF">AABB31_06210</name>
</gene>
<keyword evidence="1" id="KW-1133">Transmembrane helix</keyword>
<proteinExistence type="predicted"/>
<dbReference type="SMART" id="SM00052">
    <property type="entry name" value="EAL"/>
    <property type="match status" value="1"/>
</dbReference>
<dbReference type="InterPro" id="IPR000160">
    <property type="entry name" value="GGDEF_dom"/>
</dbReference>
<name>A0AAN0MC28_9RHOB</name>
<dbReference type="Gene3D" id="3.20.20.450">
    <property type="entry name" value="EAL domain"/>
    <property type="match status" value="1"/>
</dbReference>
<dbReference type="InterPro" id="IPR001633">
    <property type="entry name" value="EAL_dom"/>
</dbReference>
<dbReference type="InterPro" id="IPR029787">
    <property type="entry name" value="Nucleotide_cyclase"/>
</dbReference>
<reference evidence="4 5" key="2">
    <citation type="submission" date="2024-08" db="EMBL/GenBank/DDBJ databases">
        <title>Phylogenomic analyses of a clade within the roseobacter group suggest taxonomic reassignments of species of the genera Aestuariivita, Citreicella, Loktanella, Nautella, Pelagibaca, Ruegeria, Thalassobius, Thiobacimonas and Tropicibacter, and the proposal o.</title>
        <authorList>
            <person name="Jeon C.O."/>
        </authorList>
    </citation>
    <scope>NUCLEOTIDE SEQUENCE [LARGE SCALE GENOMIC DNA]</scope>
    <source>
        <strain evidence="4 5">SS1-5</strain>
    </source>
</reference>
<evidence type="ECO:0000259" key="2">
    <source>
        <dbReference type="PROSITE" id="PS50883"/>
    </source>
</evidence>
<dbReference type="PROSITE" id="PS50887">
    <property type="entry name" value="GGDEF"/>
    <property type="match status" value="1"/>
</dbReference>
<dbReference type="PANTHER" id="PTHR33121">
    <property type="entry name" value="CYCLIC DI-GMP PHOSPHODIESTERASE PDEF"/>
    <property type="match status" value="1"/>
</dbReference>
<dbReference type="Proteomes" id="UP001470809">
    <property type="component" value="Chromosome"/>
</dbReference>
<protein>
    <submittedName>
        <fullName evidence="4">Bifunctional diguanylate cyclase/phosphodiesterase</fullName>
    </submittedName>
</protein>
<dbReference type="PROSITE" id="PS50883">
    <property type="entry name" value="EAL"/>
    <property type="match status" value="1"/>
</dbReference>
<dbReference type="KEGG" id="yrh:AABB31_06210"/>
<organism evidence="4 5">
    <name type="scientific">Yoonia rhodophyticola</name>
    <dbReference type="NCBI Taxonomy" id="3137370"/>
    <lineage>
        <taxon>Bacteria</taxon>
        <taxon>Pseudomonadati</taxon>
        <taxon>Pseudomonadota</taxon>
        <taxon>Alphaproteobacteria</taxon>
        <taxon>Rhodobacterales</taxon>
        <taxon>Paracoccaceae</taxon>
        <taxon>Yoonia</taxon>
    </lineage>
</organism>
<feature type="transmembrane region" description="Helical" evidence="1">
    <location>
        <begin position="12"/>
        <end position="32"/>
    </location>
</feature>